<reference evidence="9" key="1">
    <citation type="submission" date="2020-07" db="EMBL/GenBank/DDBJ databases">
        <title>Vallitalea pronyensis genome.</title>
        <authorList>
            <person name="Postec A."/>
        </authorList>
    </citation>
    <scope>NUCLEOTIDE SEQUENCE</scope>
    <source>
        <strain evidence="9">FatNI3</strain>
    </source>
</reference>
<dbReference type="PIRSF" id="PIRSF001123">
    <property type="entry name" value="PepA_GA"/>
    <property type="match status" value="1"/>
</dbReference>
<dbReference type="GO" id="GO:0046872">
    <property type="term" value="F:metal ion binding"/>
    <property type="evidence" value="ECO:0007669"/>
    <property type="project" value="UniProtKB-UniRule"/>
</dbReference>
<protein>
    <submittedName>
        <fullName evidence="9">M42 family metallopeptidase</fullName>
    </submittedName>
</protein>
<evidence type="ECO:0000256" key="7">
    <source>
        <dbReference type="PIRSR" id="PIRSR001123-1"/>
    </source>
</evidence>
<feature type="binding site" evidence="8">
    <location>
        <position position="185"/>
    </location>
    <ligand>
        <name>Zn(2+)</name>
        <dbReference type="ChEBI" id="CHEBI:29105"/>
        <label>1</label>
    </ligand>
</feature>
<keyword evidence="4 8" id="KW-0479">Metal-binding</keyword>
<keyword evidence="5" id="KW-0378">Hydrolase</keyword>
<keyword evidence="2" id="KW-0031">Aminopeptidase</keyword>
<comment type="similarity">
    <text evidence="1 6">Belongs to the peptidase M42 family.</text>
</comment>
<dbReference type="PANTHER" id="PTHR32481">
    <property type="entry name" value="AMINOPEPTIDASE"/>
    <property type="match status" value="1"/>
</dbReference>
<feature type="active site" description="Proton acceptor" evidence="7">
    <location>
        <position position="219"/>
    </location>
</feature>
<feature type="binding site" evidence="8">
    <location>
        <position position="239"/>
    </location>
    <ligand>
        <name>Zn(2+)</name>
        <dbReference type="ChEBI" id="CHEBI:29105"/>
        <label>1</label>
    </ligand>
</feature>
<dbReference type="InterPro" id="IPR051464">
    <property type="entry name" value="Peptidase_M42_aminopept"/>
</dbReference>
<dbReference type="InterPro" id="IPR023367">
    <property type="entry name" value="Peptidase_M42_dom2"/>
</dbReference>
<dbReference type="SUPFAM" id="SSF53187">
    <property type="entry name" value="Zn-dependent exopeptidases"/>
    <property type="match status" value="1"/>
</dbReference>
<evidence type="ECO:0000256" key="2">
    <source>
        <dbReference type="ARBA" id="ARBA00022438"/>
    </source>
</evidence>
<name>A0A8J8MFW9_9FIRM</name>
<sequence>MKHYKGYVLETVEKLLKTESPSGFCHHIMALLKEEAASLGYTMTFTNKGCGIITIKGKSKEVLGLSAHADTLGAMVRSIKASGTIRFTSIGGYMMNSIEGEYCKIFTRDDKVYEGTILTTMPSVHVYNDAAEHKRSEENMEIRIDEIVSSKEDVEKLGIEVGNFIAFDPRVSITENGFVKSRHLDDKAGVAILFGLLKYIKDYQIVPEKTLNIFISTYEEVGHGSSYIPEDVSELIAIDMGAMGDDLSCTERDVSICVKDSSGPYDYHMVNRMVDLAKEHKLNYALDVYPRYGSDVSAALRAGNNVKGALIGPGVHASHGMERTHIQGMMNTLQLLLEYIK</sequence>
<evidence type="ECO:0000256" key="6">
    <source>
        <dbReference type="PIRNR" id="PIRNR001123"/>
    </source>
</evidence>
<dbReference type="RefSeq" id="WP_212696312.1">
    <property type="nucleotide sequence ID" value="NZ_CP058649.1"/>
</dbReference>
<feature type="binding site" evidence="8">
    <location>
        <position position="185"/>
    </location>
    <ligand>
        <name>Zn(2+)</name>
        <dbReference type="ChEBI" id="CHEBI:29105"/>
        <label>2</label>
    </ligand>
</feature>
<evidence type="ECO:0000256" key="8">
    <source>
        <dbReference type="PIRSR" id="PIRSR001123-2"/>
    </source>
</evidence>
<dbReference type="KEGG" id="vpy:HZI73_00370"/>
<dbReference type="EMBL" id="CP058649">
    <property type="protein sequence ID" value="QUI20854.1"/>
    <property type="molecule type" value="Genomic_DNA"/>
</dbReference>
<organism evidence="9 10">
    <name type="scientific">Vallitalea pronyensis</name>
    <dbReference type="NCBI Taxonomy" id="1348613"/>
    <lineage>
        <taxon>Bacteria</taxon>
        <taxon>Bacillati</taxon>
        <taxon>Bacillota</taxon>
        <taxon>Clostridia</taxon>
        <taxon>Lachnospirales</taxon>
        <taxon>Vallitaleaceae</taxon>
        <taxon>Vallitalea</taxon>
    </lineage>
</organism>
<dbReference type="Gene3D" id="3.40.630.10">
    <property type="entry name" value="Zn peptidases"/>
    <property type="match status" value="1"/>
</dbReference>
<accession>A0A8J8MFW9</accession>
<keyword evidence="10" id="KW-1185">Reference proteome</keyword>
<evidence type="ECO:0000256" key="3">
    <source>
        <dbReference type="ARBA" id="ARBA00022670"/>
    </source>
</evidence>
<keyword evidence="3" id="KW-0645">Protease</keyword>
<dbReference type="GO" id="GO:0004177">
    <property type="term" value="F:aminopeptidase activity"/>
    <property type="evidence" value="ECO:0007669"/>
    <property type="project" value="UniProtKB-UniRule"/>
</dbReference>
<feature type="binding site" evidence="8">
    <location>
        <position position="220"/>
    </location>
    <ligand>
        <name>Zn(2+)</name>
        <dbReference type="ChEBI" id="CHEBI:29105"/>
        <label>2</label>
    </ligand>
</feature>
<dbReference type="PANTHER" id="PTHR32481:SF7">
    <property type="entry name" value="AMINOPEPTIDASE YHFE-RELATED"/>
    <property type="match status" value="1"/>
</dbReference>
<feature type="binding site" evidence="8">
    <location>
        <position position="319"/>
    </location>
    <ligand>
        <name>Zn(2+)</name>
        <dbReference type="ChEBI" id="CHEBI:29105"/>
        <label>2</label>
    </ligand>
</feature>
<dbReference type="Gene3D" id="2.40.30.40">
    <property type="entry name" value="Peptidase M42, domain 2"/>
    <property type="match status" value="1"/>
</dbReference>
<evidence type="ECO:0000256" key="5">
    <source>
        <dbReference type="ARBA" id="ARBA00022801"/>
    </source>
</evidence>
<dbReference type="AlphaFoldDB" id="A0A8J8MFW9"/>
<feature type="binding site" evidence="8">
    <location>
        <position position="68"/>
    </location>
    <ligand>
        <name>Zn(2+)</name>
        <dbReference type="ChEBI" id="CHEBI:29105"/>
        <label>1</label>
    </ligand>
</feature>
<evidence type="ECO:0000256" key="1">
    <source>
        <dbReference type="ARBA" id="ARBA00006272"/>
    </source>
</evidence>
<evidence type="ECO:0000313" key="9">
    <source>
        <dbReference type="EMBL" id="QUI20854.1"/>
    </source>
</evidence>
<dbReference type="GO" id="GO:0006508">
    <property type="term" value="P:proteolysis"/>
    <property type="evidence" value="ECO:0007669"/>
    <property type="project" value="UniProtKB-KW"/>
</dbReference>
<dbReference type="SUPFAM" id="SSF101821">
    <property type="entry name" value="Aminopeptidase/glucanase lid domain"/>
    <property type="match status" value="1"/>
</dbReference>
<evidence type="ECO:0000313" key="10">
    <source>
        <dbReference type="Proteomes" id="UP000683246"/>
    </source>
</evidence>
<dbReference type="Proteomes" id="UP000683246">
    <property type="component" value="Chromosome"/>
</dbReference>
<proteinExistence type="inferred from homology"/>
<dbReference type="CDD" id="cd05657">
    <property type="entry name" value="M42_glucanase_like"/>
    <property type="match status" value="1"/>
</dbReference>
<dbReference type="InterPro" id="IPR008007">
    <property type="entry name" value="Peptidase_M42"/>
</dbReference>
<evidence type="ECO:0000256" key="4">
    <source>
        <dbReference type="ARBA" id="ARBA00022723"/>
    </source>
</evidence>
<dbReference type="Pfam" id="PF05343">
    <property type="entry name" value="Peptidase_M42"/>
    <property type="match status" value="1"/>
</dbReference>
<gene>
    <name evidence="9" type="ORF">HZI73_00370</name>
</gene>
<comment type="cofactor">
    <cofactor evidence="8">
        <name>a divalent metal cation</name>
        <dbReference type="ChEBI" id="CHEBI:60240"/>
    </cofactor>
    <text evidence="8">Binds 2 divalent metal cations per subunit.</text>
</comment>